<accession>A0A5B7ED74</accession>
<reference evidence="1 2" key="1">
    <citation type="submission" date="2019-05" db="EMBL/GenBank/DDBJ databases">
        <title>Another draft genome of Portunus trituberculatus and its Hox gene families provides insights of decapod evolution.</title>
        <authorList>
            <person name="Jeong J.-H."/>
            <person name="Song I."/>
            <person name="Kim S."/>
            <person name="Choi T."/>
            <person name="Kim D."/>
            <person name="Ryu S."/>
            <person name="Kim W."/>
        </authorList>
    </citation>
    <scope>NUCLEOTIDE SEQUENCE [LARGE SCALE GENOMIC DNA]</scope>
    <source>
        <tissue evidence="1">Muscle</tissue>
    </source>
</reference>
<sequence>MTEAKDIHHNFPFHDVCFVRTCFMGLGVNSEAGMNNLSHALAFPDATLTPPLHLTCHLTLTYANSPSPTTPSGLTSPHHTSLSIYPSTITINL</sequence>
<name>A0A5B7ED74_PORTR</name>
<evidence type="ECO:0000313" key="1">
    <source>
        <dbReference type="EMBL" id="MPC31287.1"/>
    </source>
</evidence>
<evidence type="ECO:0000313" key="2">
    <source>
        <dbReference type="Proteomes" id="UP000324222"/>
    </source>
</evidence>
<proteinExistence type="predicted"/>
<dbReference type="AlphaFoldDB" id="A0A5B7ED74"/>
<protein>
    <submittedName>
        <fullName evidence="1">Uncharacterized protein</fullName>
    </submittedName>
</protein>
<gene>
    <name evidence="1" type="ORF">E2C01_024571</name>
</gene>
<dbReference type="EMBL" id="VSRR010002405">
    <property type="protein sequence ID" value="MPC31287.1"/>
    <property type="molecule type" value="Genomic_DNA"/>
</dbReference>
<dbReference type="Proteomes" id="UP000324222">
    <property type="component" value="Unassembled WGS sequence"/>
</dbReference>
<comment type="caution">
    <text evidence="1">The sequence shown here is derived from an EMBL/GenBank/DDBJ whole genome shotgun (WGS) entry which is preliminary data.</text>
</comment>
<keyword evidence="2" id="KW-1185">Reference proteome</keyword>
<organism evidence="1 2">
    <name type="scientific">Portunus trituberculatus</name>
    <name type="common">Swimming crab</name>
    <name type="synonym">Neptunus trituberculatus</name>
    <dbReference type="NCBI Taxonomy" id="210409"/>
    <lineage>
        <taxon>Eukaryota</taxon>
        <taxon>Metazoa</taxon>
        <taxon>Ecdysozoa</taxon>
        <taxon>Arthropoda</taxon>
        <taxon>Crustacea</taxon>
        <taxon>Multicrustacea</taxon>
        <taxon>Malacostraca</taxon>
        <taxon>Eumalacostraca</taxon>
        <taxon>Eucarida</taxon>
        <taxon>Decapoda</taxon>
        <taxon>Pleocyemata</taxon>
        <taxon>Brachyura</taxon>
        <taxon>Eubrachyura</taxon>
        <taxon>Portunoidea</taxon>
        <taxon>Portunidae</taxon>
        <taxon>Portuninae</taxon>
        <taxon>Portunus</taxon>
    </lineage>
</organism>